<sequence length="111" mass="13020">MVRKHGVSLTTLFEWHEDTRTLSQYFWPSPGTGNLFALHFIFAENYQIIQRNRHTTSVHAPLRPPEEYTVQPSFADQQPFNFPCEPLPCSQNTRKEPSFPIAVLCYSWTYQ</sequence>
<dbReference type="AlphaFoldDB" id="A0A1D1UWY0"/>
<name>A0A1D1UWY0_RAMVA</name>
<evidence type="ECO:0000313" key="1">
    <source>
        <dbReference type="EMBL" id="GAU91767.1"/>
    </source>
</evidence>
<gene>
    <name evidence="1" type="primary">RvY_03963</name>
    <name evidence="1" type="synonym">RvY_03963.2</name>
    <name evidence="1" type="ORF">RvY_03963-2</name>
</gene>
<evidence type="ECO:0000313" key="2">
    <source>
        <dbReference type="Proteomes" id="UP000186922"/>
    </source>
</evidence>
<accession>A0A1D1UWY0</accession>
<dbReference type="OrthoDB" id="10538768at2759"/>
<dbReference type="EMBL" id="BDGG01000002">
    <property type="protein sequence ID" value="GAU91767.1"/>
    <property type="molecule type" value="Genomic_DNA"/>
</dbReference>
<keyword evidence="2" id="KW-1185">Reference proteome</keyword>
<proteinExistence type="predicted"/>
<dbReference type="Proteomes" id="UP000186922">
    <property type="component" value="Unassembled WGS sequence"/>
</dbReference>
<reference evidence="1 2" key="1">
    <citation type="journal article" date="2016" name="Nat. Commun.">
        <title>Extremotolerant tardigrade genome and improved radiotolerance of human cultured cells by tardigrade-unique protein.</title>
        <authorList>
            <person name="Hashimoto T."/>
            <person name="Horikawa D.D."/>
            <person name="Saito Y."/>
            <person name="Kuwahara H."/>
            <person name="Kozuka-Hata H."/>
            <person name="Shin-I T."/>
            <person name="Minakuchi Y."/>
            <person name="Ohishi K."/>
            <person name="Motoyama A."/>
            <person name="Aizu T."/>
            <person name="Enomoto A."/>
            <person name="Kondo K."/>
            <person name="Tanaka S."/>
            <person name="Hara Y."/>
            <person name="Koshikawa S."/>
            <person name="Sagara H."/>
            <person name="Miura T."/>
            <person name="Yokobori S."/>
            <person name="Miyagawa K."/>
            <person name="Suzuki Y."/>
            <person name="Kubo T."/>
            <person name="Oyama M."/>
            <person name="Kohara Y."/>
            <person name="Fujiyama A."/>
            <person name="Arakawa K."/>
            <person name="Katayama T."/>
            <person name="Toyoda A."/>
            <person name="Kunieda T."/>
        </authorList>
    </citation>
    <scope>NUCLEOTIDE SEQUENCE [LARGE SCALE GENOMIC DNA]</scope>
    <source>
        <strain evidence="1 2">YOKOZUNA-1</strain>
    </source>
</reference>
<comment type="caution">
    <text evidence="1">The sequence shown here is derived from an EMBL/GenBank/DDBJ whole genome shotgun (WGS) entry which is preliminary data.</text>
</comment>
<organism evidence="1 2">
    <name type="scientific">Ramazzottius varieornatus</name>
    <name type="common">Water bear</name>
    <name type="synonym">Tardigrade</name>
    <dbReference type="NCBI Taxonomy" id="947166"/>
    <lineage>
        <taxon>Eukaryota</taxon>
        <taxon>Metazoa</taxon>
        <taxon>Ecdysozoa</taxon>
        <taxon>Tardigrada</taxon>
        <taxon>Eutardigrada</taxon>
        <taxon>Parachela</taxon>
        <taxon>Hypsibioidea</taxon>
        <taxon>Ramazzottiidae</taxon>
        <taxon>Ramazzottius</taxon>
    </lineage>
</organism>
<protein>
    <submittedName>
        <fullName evidence="1">Uncharacterized protein</fullName>
    </submittedName>
</protein>